<keyword evidence="4" id="KW-0032">Aminotransferase</keyword>
<keyword evidence="5" id="KW-1185">Reference proteome</keyword>
<comment type="caution">
    <text evidence="4">The sequence shown here is derived from an EMBL/GenBank/DDBJ whole genome shotgun (WGS) entry which is preliminary data.</text>
</comment>
<reference evidence="4" key="2">
    <citation type="submission" date="2023-06" db="EMBL/GenBank/DDBJ databases">
        <authorList>
            <consortium name="Lawrence Berkeley National Laboratory"/>
            <person name="Mondo S.J."/>
            <person name="Hensen N."/>
            <person name="Bonometti L."/>
            <person name="Westerberg I."/>
            <person name="Brannstrom I.O."/>
            <person name="Guillou S."/>
            <person name="Cros-Aarteil S."/>
            <person name="Calhoun S."/>
            <person name="Haridas S."/>
            <person name="Kuo A."/>
            <person name="Pangilinan J."/>
            <person name="Riley R."/>
            <person name="Labutti K."/>
            <person name="Andreopoulos B."/>
            <person name="Lipzen A."/>
            <person name="Chen C."/>
            <person name="Yanf M."/>
            <person name="Daum C."/>
            <person name="Ng V."/>
            <person name="Clum A."/>
            <person name="Steindorff A."/>
            <person name="Ohm R."/>
            <person name="Martin F."/>
            <person name="Silar P."/>
            <person name="Natvig D."/>
            <person name="Lalanne C."/>
            <person name="Gautier V."/>
            <person name="Ament-Velasquez S.L."/>
            <person name="Kruys A."/>
            <person name="Hutchinson M.I."/>
            <person name="Powell A.J."/>
            <person name="Barry K."/>
            <person name="Miller A.N."/>
            <person name="Grigoriev I.V."/>
            <person name="Debuchy R."/>
            <person name="Gladieux P."/>
            <person name="Thoren M.H."/>
            <person name="Johannesson H."/>
        </authorList>
    </citation>
    <scope>NUCLEOTIDE SEQUENCE</scope>
    <source>
        <strain evidence="4">CBS 626.80</strain>
    </source>
</reference>
<evidence type="ECO:0000256" key="3">
    <source>
        <dbReference type="RuleBase" id="RU003560"/>
    </source>
</evidence>
<dbReference type="Gene3D" id="3.40.640.10">
    <property type="entry name" value="Type I PLP-dependent aspartate aminotransferase-like (Major domain)"/>
    <property type="match status" value="1"/>
</dbReference>
<dbReference type="GO" id="GO:0005829">
    <property type="term" value="C:cytosol"/>
    <property type="evidence" value="ECO:0007669"/>
    <property type="project" value="TreeGrafter"/>
</dbReference>
<name>A0AAN6P2H9_9PEZI</name>
<dbReference type="InterPro" id="IPR015422">
    <property type="entry name" value="PyrdxlP-dep_Trfase_small"/>
</dbReference>
<evidence type="ECO:0000313" key="5">
    <source>
        <dbReference type="Proteomes" id="UP001303222"/>
    </source>
</evidence>
<reference evidence="4" key="1">
    <citation type="journal article" date="2023" name="Mol. Phylogenet. Evol.">
        <title>Genome-scale phylogeny and comparative genomics of the fungal order Sordariales.</title>
        <authorList>
            <person name="Hensen N."/>
            <person name="Bonometti L."/>
            <person name="Westerberg I."/>
            <person name="Brannstrom I.O."/>
            <person name="Guillou S."/>
            <person name="Cros-Aarteil S."/>
            <person name="Calhoun S."/>
            <person name="Haridas S."/>
            <person name="Kuo A."/>
            <person name="Mondo S."/>
            <person name="Pangilinan J."/>
            <person name="Riley R."/>
            <person name="LaButti K."/>
            <person name="Andreopoulos B."/>
            <person name="Lipzen A."/>
            <person name="Chen C."/>
            <person name="Yan M."/>
            <person name="Daum C."/>
            <person name="Ng V."/>
            <person name="Clum A."/>
            <person name="Steindorff A."/>
            <person name="Ohm R.A."/>
            <person name="Martin F."/>
            <person name="Silar P."/>
            <person name="Natvig D.O."/>
            <person name="Lalanne C."/>
            <person name="Gautier V."/>
            <person name="Ament-Velasquez S.L."/>
            <person name="Kruys A."/>
            <person name="Hutchinson M.I."/>
            <person name="Powell A.J."/>
            <person name="Barry K."/>
            <person name="Miller A.N."/>
            <person name="Grigoriev I.V."/>
            <person name="Debuchy R."/>
            <person name="Gladieux P."/>
            <person name="Hiltunen Thoren M."/>
            <person name="Johannesson H."/>
        </authorList>
    </citation>
    <scope>NUCLEOTIDE SEQUENCE</scope>
    <source>
        <strain evidence="4">CBS 626.80</strain>
    </source>
</reference>
<organism evidence="4 5">
    <name type="scientific">Pseudoneurospora amorphoporcata</name>
    <dbReference type="NCBI Taxonomy" id="241081"/>
    <lineage>
        <taxon>Eukaryota</taxon>
        <taxon>Fungi</taxon>
        <taxon>Dikarya</taxon>
        <taxon>Ascomycota</taxon>
        <taxon>Pezizomycotina</taxon>
        <taxon>Sordariomycetes</taxon>
        <taxon>Sordariomycetidae</taxon>
        <taxon>Sordariales</taxon>
        <taxon>Sordariaceae</taxon>
        <taxon>Pseudoneurospora</taxon>
    </lineage>
</organism>
<dbReference type="PANTHER" id="PTHR43094">
    <property type="entry name" value="AMINOTRANSFERASE"/>
    <property type="match status" value="1"/>
</dbReference>
<dbReference type="CDD" id="cd00610">
    <property type="entry name" value="OAT_like"/>
    <property type="match status" value="1"/>
</dbReference>
<dbReference type="GO" id="GO:0008483">
    <property type="term" value="F:transaminase activity"/>
    <property type="evidence" value="ECO:0007669"/>
    <property type="project" value="UniProtKB-KW"/>
</dbReference>
<dbReference type="PANTHER" id="PTHR43094:SF1">
    <property type="entry name" value="AMINOTRANSFERASE CLASS-III"/>
    <property type="match status" value="1"/>
</dbReference>
<evidence type="ECO:0000256" key="1">
    <source>
        <dbReference type="ARBA" id="ARBA00008954"/>
    </source>
</evidence>
<protein>
    <submittedName>
        <fullName evidence="4">Aminotransferase YodT</fullName>
    </submittedName>
</protein>
<accession>A0AAN6P2H9</accession>
<dbReference type="Gene3D" id="3.90.1150.10">
    <property type="entry name" value="Aspartate Aminotransferase, domain 1"/>
    <property type="match status" value="2"/>
</dbReference>
<comment type="similarity">
    <text evidence="1 3">Belongs to the class-III pyridoxal-phosphate-dependent aminotransferase family.</text>
</comment>
<sequence length="431" mass="46873">MFTTPSTVDRDWKTATTGSPPPAILDACGGAGVACIGHGRKDVIKAITKQMASCSYASYAHFKLGPVEKLSEWLVESTGERMRKVYLMCSGSEAIEAALKLSLEFHSWSTPQNKRINFITRTPSYHGTTIASLSASSHFTRRLPFLSSGILLESHFHPIPACNPYRDFLFNEEPTQDYVRRRLSELESMFLRLGPETVAAVIMEPIIGAALGCVPPPPGYMRGVKKMCERYGALLVFDEVMCGMGRSGSLHAWQSIEQNEREEVEEVVPDLQTVGKGFTGGYTPGSALLVGSKITGVMEREGGGVVEKEGVVGKVNENGAVLERLLRDGLGGRPHVGDIRGRGLFWGIEFVKDEETKEPFDVGLNVAQMVHKTAMKEFGVLVYNGQGCAGEGKGDHVMVMPAYDISVDELEMMVDGLGNAVESVFEKLGGN</sequence>
<dbReference type="InterPro" id="IPR015424">
    <property type="entry name" value="PyrdxlP-dep_Trfase"/>
</dbReference>
<dbReference type="AlphaFoldDB" id="A0AAN6P2H9"/>
<dbReference type="SUPFAM" id="SSF53383">
    <property type="entry name" value="PLP-dependent transferases"/>
    <property type="match status" value="1"/>
</dbReference>
<dbReference type="InterPro" id="IPR005814">
    <property type="entry name" value="Aminotrans_3"/>
</dbReference>
<proteinExistence type="inferred from homology"/>
<dbReference type="EMBL" id="MU859078">
    <property type="protein sequence ID" value="KAK3955304.1"/>
    <property type="molecule type" value="Genomic_DNA"/>
</dbReference>
<evidence type="ECO:0000313" key="4">
    <source>
        <dbReference type="EMBL" id="KAK3955304.1"/>
    </source>
</evidence>
<keyword evidence="2 3" id="KW-0663">Pyridoxal phosphate</keyword>
<dbReference type="GO" id="GO:0030170">
    <property type="term" value="F:pyridoxal phosphate binding"/>
    <property type="evidence" value="ECO:0007669"/>
    <property type="project" value="InterPro"/>
</dbReference>
<dbReference type="InterPro" id="IPR015421">
    <property type="entry name" value="PyrdxlP-dep_Trfase_major"/>
</dbReference>
<evidence type="ECO:0000256" key="2">
    <source>
        <dbReference type="ARBA" id="ARBA00022898"/>
    </source>
</evidence>
<dbReference type="Pfam" id="PF00202">
    <property type="entry name" value="Aminotran_3"/>
    <property type="match status" value="1"/>
</dbReference>
<gene>
    <name evidence="4" type="ORF">QBC32DRAFT_395639</name>
</gene>
<keyword evidence="4" id="KW-0808">Transferase</keyword>
<dbReference type="Proteomes" id="UP001303222">
    <property type="component" value="Unassembled WGS sequence"/>
</dbReference>